<dbReference type="GO" id="GO:0071942">
    <property type="term" value="C:XPC complex"/>
    <property type="evidence" value="ECO:0007669"/>
    <property type="project" value="TreeGrafter"/>
</dbReference>
<keyword evidence="3" id="KW-1185">Reference proteome</keyword>
<feature type="region of interest" description="Disordered" evidence="1">
    <location>
        <begin position="97"/>
        <end position="124"/>
    </location>
</feature>
<feature type="compositionally biased region" description="Polar residues" evidence="1">
    <location>
        <begin position="42"/>
        <end position="59"/>
    </location>
</feature>
<reference evidence="3" key="1">
    <citation type="journal article" date="2013" name="Genetics">
        <title>The draft genome and transcriptome of Panagrellus redivivus are shaped by the harsh demands of a free-living lifestyle.</title>
        <authorList>
            <person name="Srinivasan J."/>
            <person name="Dillman A.R."/>
            <person name="Macchietto M.G."/>
            <person name="Heikkinen L."/>
            <person name="Lakso M."/>
            <person name="Fracchia K.M."/>
            <person name="Antoshechkin I."/>
            <person name="Mortazavi A."/>
            <person name="Wong G."/>
            <person name="Sternberg P.W."/>
        </authorList>
    </citation>
    <scope>NUCLEOTIDE SEQUENCE [LARGE SCALE GENOMIC DNA]</scope>
    <source>
        <strain evidence="3">MT8872</strain>
    </source>
</reference>
<dbReference type="Gene3D" id="3.90.260.10">
    <property type="entry name" value="Transglutaminase-like"/>
    <property type="match status" value="1"/>
</dbReference>
<dbReference type="InterPro" id="IPR018328">
    <property type="entry name" value="Rad4_beta-hairpin_dom3"/>
</dbReference>
<name>A0A7E4UMB1_PANRE</name>
<dbReference type="Proteomes" id="UP000492821">
    <property type="component" value="Unassembled WGS sequence"/>
</dbReference>
<dbReference type="Gene3D" id="3.30.70.2460">
    <property type="entry name" value="Rad4, beta-hairpin domain BHD3"/>
    <property type="match status" value="1"/>
</dbReference>
<dbReference type="GO" id="GO:0006298">
    <property type="term" value="P:mismatch repair"/>
    <property type="evidence" value="ECO:0007669"/>
    <property type="project" value="TreeGrafter"/>
</dbReference>
<reference evidence="4" key="2">
    <citation type="submission" date="2020-10" db="UniProtKB">
        <authorList>
            <consortium name="WormBaseParasite"/>
        </authorList>
    </citation>
    <scope>IDENTIFICATION</scope>
</reference>
<dbReference type="GO" id="GO:0003684">
    <property type="term" value="F:damaged DNA binding"/>
    <property type="evidence" value="ECO:0007669"/>
    <property type="project" value="InterPro"/>
</dbReference>
<dbReference type="WBParaSite" id="Pan_g10174.t1">
    <property type="protein sequence ID" value="Pan_g10174.t1"/>
    <property type="gene ID" value="Pan_g10174"/>
</dbReference>
<feature type="compositionally biased region" description="Low complexity" evidence="1">
    <location>
        <begin position="112"/>
        <end position="121"/>
    </location>
</feature>
<dbReference type="GO" id="GO:0005737">
    <property type="term" value="C:cytoplasm"/>
    <property type="evidence" value="ECO:0007669"/>
    <property type="project" value="TreeGrafter"/>
</dbReference>
<dbReference type="InterPro" id="IPR042488">
    <property type="entry name" value="Rad4_BHD3_sf"/>
</dbReference>
<dbReference type="GO" id="GO:0003697">
    <property type="term" value="F:single-stranded DNA binding"/>
    <property type="evidence" value="ECO:0007669"/>
    <property type="project" value="TreeGrafter"/>
</dbReference>
<protein>
    <submittedName>
        <fullName evidence="4">BHD_3 domain-containing protein</fullName>
    </submittedName>
</protein>
<dbReference type="InterPro" id="IPR036985">
    <property type="entry name" value="Transglutaminase-like_sf"/>
</dbReference>
<accession>A0A7E4UMB1</accession>
<evidence type="ECO:0000256" key="1">
    <source>
        <dbReference type="SAM" id="MobiDB-lite"/>
    </source>
</evidence>
<feature type="compositionally biased region" description="Acidic residues" evidence="1">
    <location>
        <begin position="97"/>
        <end position="111"/>
    </location>
</feature>
<evidence type="ECO:0000313" key="3">
    <source>
        <dbReference type="Proteomes" id="UP000492821"/>
    </source>
</evidence>
<dbReference type="InterPro" id="IPR004583">
    <property type="entry name" value="DNA_repair_Rad4"/>
</dbReference>
<dbReference type="AlphaFoldDB" id="A0A7E4UMB1"/>
<dbReference type="InterPro" id="IPR018325">
    <property type="entry name" value="Rad4/PNGase_transGLS-fold"/>
</dbReference>
<evidence type="ECO:0000259" key="2">
    <source>
        <dbReference type="SMART" id="SM01032"/>
    </source>
</evidence>
<proteinExistence type="predicted"/>
<organism evidence="3 4">
    <name type="scientific">Panagrellus redivivus</name>
    <name type="common">Microworm</name>
    <dbReference type="NCBI Taxonomy" id="6233"/>
    <lineage>
        <taxon>Eukaryota</taxon>
        <taxon>Metazoa</taxon>
        <taxon>Ecdysozoa</taxon>
        <taxon>Nematoda</taxon>
        <taxon>Chromadorea</taxon>
        <taxon>Rhabditida</taxon>
        <taxon>Tylenchina</taxon>
        <taxon>Panagrolaimomorpha</taxon>
        <taxon>Panagrolaimoidea</taxon>
        <taxon>Panagrolaimidae</taxon>
        <taxon>Panagrellus</taxon>
    </lineage>
</organism>
<dbReference type="PANTHER" id="PTHR12135:SF0">
    <property type="entry name" value="DNA REPAIR PROTEIN COMPLEMENTING XP-C CELLS"/>
    <property type="match status" value="1"/>
</dbReference>
<dbReference type="GO" id="GO:0000111">
    <property type="term" value="C:nucleotide-excision repair factor 2 complex"/>
    <property type="evidence" value="ECO:0007669"/>
    <property type="project" value="TreeGrafter"/>
</dbReference>
<dbReference type="Pfam" id="PF03835">
    <property type="entry name" value="Rad4"/>
    <property type="match status" value="1"/>
</dbReference>
<feature type="domain" description="Rad4 beta-hairpin" evidence="2">
    <location>
        <begin position="559"/>
        <end position="635"/>
    </location>
</feature>
<sequence length="666" mass="76298">MMLTNTFWFNHGSAFSRPFQVIFSLSNGSTAKPTMKRRSTESNDPSSDTVPAKQPATSSNNVVRNADYYKIAVDEVLGEFDSGTFDQAIAELNDDEPADFMTDSSEEEEEAPSSSIAKPAPRVGIESNSQALKHVDLIEAEDYSHFRVRPILLPTKAIDYVSSDDDADFIPVHSHANMKVPTAETNRIAQEQAEGREQYRQTLLGDYYKRVANFINAVSQERPTKSSKPLMLIFNKSPTARELKNPGDYLNKVERKYFSIALKQSESQESFVKEVFRQLVRLGFICRLVFPNPAHLQMTLEIILISFRGRFEEPSLKAFYNRAISDGDVLPYDSLPKVVPPCWIEIWDASESTFVCFNPLTSSYDCPDEFRGSIRYHYKTVQFVLAVDMDGAVYDVSPFYIITYADLKLRKHPISNKVFRSFLLKADADAKPLPRPAQDRSIRVADILREMKFYKSLPKPNCIRYMSNHALYVLGDRCGATEVIHPDAKPQGVIRIKGVDMKYYYRCALTRVASDFNWLKRGYRVKPNQEPARISRKHPWYRSDQVELATSKLDEDGHIPLNEHSNVYAFRKWMIPEGCVFIKAKTEKLGFKALDMELQCPRAIVGFEFNKTKAFPTFGGFIMRKQDYIIFFSSIICEAYEARYEEPEAPKKKRQKKVRQVLPGYC</sequence>
<dbReference type="PANTHER" id="PTHR12135">
    <property type="entry name" value="DNA REPAIR PROTEIN XP-C / RAD4"/>
    <property type="match status" value="1"/>
</dbReference>
<evidence type="ECO:0000313" key="4">
    <source>
        <dbReference type="WBParaSite" id="Pan_g10174.t1"/>
    </source>
</evidence>
<feature type="region of interest" description="Disordered" evidence="1">
    <location>
        <begin position="30"/>
        <end position="59"/>
    </location>
</feature>
<dbReference type="GO" id="GO:0006289">
    <property type="term" value="P:nucleotide-excision repair"/>
    <property type="evidence" value="ECO:0007669"/>
    <property type="project" value="InterPro"/>
</dbReference>
<dbReference type="SMART" id="SM01032">
    <property type="entry name" value="BHD_3"/>
    <property type="match status" value="1"/>
</dbReference>
<dbReference type="Pfam" id="PF10405">
    <property type="entry name" value="BHD_3"/>
    <property type="match status" value="1"/>
</dbReference>